<dbReference type="PANTHER" id="PTHR38123">
    <property type="entry name" value="CELL WALL SERINE-THREONINE-RICH GALACTOMANNOPROTEIN MP1 (AFU_ORTHOLOGUE AFUA_4G03240)"/>
    <property type="match status" value="1"/>
</dbReference>
<dbReference type="GO" id="GO:0005576">
    <property type="term" value="C:extracellular region"/>
    <property type="evidence" value="ECO:0007669"/>
    <property type="project" value="TreeGrafter"/>
</dbReference>
<name>A0A8H5HH53_9AGAR</name>
<evidence type="ECO:0000313" key="4">
    <source>
        <dbReference type="Proteomes" id="UP000565441"/>
    </source>
</evidence>
<feature type="signal peptide" evidence="2">
    <location>
        <begin position="1"/>
        <end position="19"/>
    </location>
</feature>
<dbReference type="AlphaFoldDB" id="A0A8H5HH53"/>
<evidence type="ECO:0000256" key="2">
    <source>
        <dbReference type="SAM" id="SignalP"/>
    </source>
</evidence>
<sequence>MKTFYTFLLLASFVVISFAAVADVQRDLKEISTLVSKLDKTIDGLPSSGATISQGIAIQSDVINLGRGLDKGTSDVKATRSFSDGDSKAIVGSVRAFSPTILHLLNNAVAKKSSIVKIPFPGIAALVRQALQRLSNSAAEFENALIAASADSVKGQAKAIKADIDAAFVKAIAAYS</sequence>
<protein>
    <recommendedName>
        <fullName evidence="5">Hydrophobic surface binding protein</fullName>
    </recommendedName>
</protein>
<dbReference type="Gene3D" id="1.20.1280.140">
    <property type="match status" value="1"/>
</dbReference>
<keyword evidence="1" id="KW-0175">Coiled coil</keyword>
<accession>A0A8H5HH53</accession>
<dbReference type="Pfam" id="PF12296">
    <property type="entry name" value="HsbA"/>
    <property type="match status" value="1"/>
</dbReference>
<dbReference type="InterPro" id="IPR021054">
    <property type="entry name" value="Cell_wall_mannoprotein_1"/>
</dbReference>
<organism evidence="3 4">
    <name type="scientific">Tricholomella constricta</name>
    <dbReference type="NCBI Taxonomy" id="117010"/>
    <lineage>
        <taxon>Eukaryota</taxon>
        <taxon>Fungi</taxon>
        <taxon>Dikarya</taxon>
        <taxon>Basidiomycota</taxon>
        <taxon>Agaricomycotina</taxon>
        <taxon>Agaricomycetes</taxon>
        <taxon>Agaricomycetidae</taxon>
        <taxon>Agaricales</taxon>
        <taxon>Tricholomatineae</taxon>
        <taxon>Lyophyllaceae</taxon>
        <taxon>Tricholomella</taxon>
    </lineage>
</organism>
<gene>
    <name evidence="3" type="ORF">D9615_004818</name>
</gene>
<evidence type="ECO:0000313" key="3">
    <source>
        <dbReference type="EMBL" id="KAF5383132.1"/>
    </source>
</evidence>
<feature type="coiled-coil region" evidence="1">
    <location>
        <begin position="124"/>
        <end position="151"/>
    </location>
</feature>
<dbReference type="PANTHER" id="PTHR38123:SF1">
    <property type="entry name" value="HYDROPHOBIC SURFACE BINDING PROTEIN"/>
    <property type="match status" value="1"/>
</dbReference>
<feature type="chain" id="PRO_5034602044" description="Hydrophobic surface binding protein" evidence="2">
    <location>
        <begin position="20"/>
        <end position="176"/>
    </location>
</feature>
<keyword evidence="2" id="KW-0732">Signal</keyword>
<dbReference type="OrthoDB" id="3485059at2759"/>
<dbReference type="Proteomes" id="UP000565441">
    <property type="component" value="Unassembled WGS sequence"/>
</dbReference>
<evidence type="ECO:0008006" key="5">
    <source>
        <dbReference type="Google" id="ProtNLM"/>
    </source>
</evidence>
<dbReference type="EMBL" id="JAACJP010000007">
    <property type="protein sequence ID" value="KAF5383132.1"/>
    <property type="molecule type" value="Genomic_DNA"/>
</dbReference>
<keyword evidence="4" id="KW-1185">Reference proteome</keyword>
<reference evidence="3 4" key="1">
    <citation type="journal article" date="2020" name="ISME J.">
        <title>Uncovering the hidden diversity of litter-decomposition mechanisms in mushroom-forming fungi.</title>
        <authorList>
            <person name="Floudas D."/>
            <person name="Bentzer J."/>
            <person name="Ahren D."/>
            <person name="Johansson T."/>
            <person name="Persson P."/>
            <person name="Tunlid A."/>
        </authorList>
    </citation>
    <scope>NUCLEOTIDE SEQUENCE [LARGE SCALE GENOMIC DNA]</scope>
    <source>
        <strain evidence="3 4">CBS 661.87</strain>
    </source>
</reference>
<evidence type="ECO:0000256" key="1">
    <source>
        <dbReference type="SAM" id="Coils"/>
    </source>
</evidence>
<comment type="caution">
    <text evidence="3">The sequence shown here is derived from an EMBL/GenBank/DDBJ whole genome shotgun (WGS) entry which is preliminary data.</text>
</comment>
<proteinExistence type="predicted"/>